<evidence type="ECO:0000313" key="2">
    <source>
        <dbReference type="Proteomes" id="UP000183275"/>
    </source>
</evidence>
<dbReference type="EMBL" id="FOIS01000002">
    <property type="protein sequence ID" value="SEV94704.1"/>
    <property type="molecule type" value="Genomic_DNA"/>
</dbReference>
<proteinExistence type="predicted"/>
<dbReference type="InterPro" id="IPR058378">
    <property type="entry name" value="DUF8065"/>
</dbReference>
<name>A0A1I0N103_9EURY</name>
<reference evidence="2" key="1">
    <citation type="submission" date="2016-10" db="EMBL/GenBank/DDBJ databases">
        <authorList>
            <person name="Varghese N."/>
        </authorList>
    </citation>
    <scope>NUCLEOTIDE SEQUENCE [LARGE SCALE GENOMIC DNA]</scope>
    <source>
        <strain evidence="2">CGMCC 1.12284</strain>
    </source>
</reference>
<sequence>MTEMSDAEKIATCEKYRRGDLSEQEARERLGDDVIDAMRDDREAFEAAIEMSDISDFLQQNNGDEWVVNVYER</sequence>
<dbReference type="Proteomes" id="UP000183275">
    <property type="component" value="Unassembled WGS sequence"/>
</dbReference>
<dbReference type="AlphaFoldDB" id="A0A1I0N103"/>
<organism evidence="1 2">
    <name type="scientific">Natrinema salifodinae</name>
    <dbReference type="NCBI Taxonomy" id="1202768"/>
    <lineage>
        <taxon>Archaea</taxon>
        <taxon>Methanobacteriati</taxon>
        <taxon>Methanobacteriota</taxon>
        <taxon>Stenosarchaea group</taxon>
        <taxon>Halobacteria</taxon>
        <taxon>Halobacteriales</taxon>
        <taxon>Natrialbaceae</taxon>
        <taxon>Natrinema</taxon>
    </lineage>
</organism>
<gene>
    <name evidence="1" type="ORF">SAMN05216285_1225</name>
</gene>
<dbReference type="Pfam" id="PF26261">
    <property type="entry name" value="DUF8065"/>
    <property type="match status" value="1"/>
</dbReference>
<protein>
    <submittedName>
        <fullName evidence="1">Uncharacterized protein</fullName>
    </submittedName>
</protein>
<dbReference type="OrthoDB" id="203402at2157"/>
<evidence type="ECO:0000313" key="1">
    <source>
        <dbReference type="EMBL" id="SEV94704.1"/>
    </source>
</evidence>
<accession>A0A1I0N103</accession>
<keyword evidence="2" id="KW-1185">Reference proteome</keyword>